<feature type="compositionally biased region" description="Low complexity" evidence="1">
    <location>
        <begin position="102"/>
        <end position="160"/>
    </location>
</feature>
<proteinExistence type="predicted"/>
<dbReference type="AlphaFoldDB" id="A0A250WVE5"/>
<evidence type="ECO:0000313" key="2">
    <source>
        <dbReference type="EMBL" id="GAX74791.1"/>
    </source>
</evidence>
<dbReference type="OrthoDB" id="437973at2759"/>
<dbReference type="Pfam" id="PF13917">
    <property type="entry name" value="zf-CCHC_3"/>
    <property type="match status" value="1"/>
</dbReference>
<dbReference type="EMBL" id="BEGY01000009">
    <property type="protein sequence ID" value="GAX74791.1"/>
    <property type="molecule type" value="Genomic_DNA"/>
</dbReference>
<feature type="compositionally biased region" description="Basic residues" evidence="1">
    <location>
        <begin position="91"/>
        <end position="101"/>
    </location>
</feature>
<sequence>MSGILGSSSSHFVGRFATYGQKSGSSQQNKGIQRCQKCLQFGHFTFECKNEAAYTARPSRTQQLKNPKLRQGFLSAEDLPPELNPDLKKAAKEKKQKKRGRSPSPSSSSSSDSDSDSDSGTTSTDGSSSSSESGSSSSSSGSSSSDGSTSSDSSSDSGSESSDDSDSDSGDVKHKRGGRQVGKEPMEKRKKGN</sequence>
<feature type="region of interest" description="Disordered" evidence="1">
    <location>
        <begin position="56"/>
        <end position="193"/>
    </location>
</feature>
<keyword evidence="3" id="KW-1185">Reference proteome</keyword>
<evidence type="ECO:0000313" key="3">
    <source>
        <dbReference type="Proteomes" id="UP000232323"/>
    </source>
</evidence>
<dbReference type="Proteomes" id="UP000232323">
    <property type="component" value="Unassembled WGS sequence"/>
</dbReference>
<evidence type="ECO:0000256" key="1">
    <source>
        <dbReference type="SAM" id="MobiDB-lite"/>
    </source>
</evidence>
<organism evidence="2 3">
    <name type="scientific">Chlamydomonas eustigma</name>
    <dbReference type="NCBI Taxonomy" id="1157962"/>
    <lineage>
        <taxon>Eukaryota</taxon>
        <taxon>Viridiplantae</taxon>
        <taxon>Chlorophyta</taxon>
        <taxon>core chlorophytes</taxon>
        <taxon>Chlorophyceae</taxon>
        <taxon>CS clade</taxon>
        <taxon>Chlamydomonadales</taxon>
        <taxon>Chlamydomonadaceae</taxon>
        <taxon>Chlamydomonas</taxon>
    </lineage>
</organism>
<name>A0A250WVE5_9CHLO</name>
<comment type="caution">
    <text evidence="2">The sequence shown here is derived from an EMBL/GenBank/DDBJ whole genome shotgun (WGS) entry which is preliminary data.</text>
</comment>
<reference evidence="2 3" key="1">
    <citation type="submission" date="2017-08" db="EMBL/GenBank/DDBJ databases">
        <title>Acidophilic green algal genome provides insights into adaptation to an acidic environment.</title>
        <authorList>
            <person name="Hirooka S."/>
            <person name="Hirose Y."/>
            <person name="Kanesaki Y."/>
            <person name="Higuchi S."/>
            <person name="Fujiwara T."/>
            <person name="Onuma R."/>
            <person name="Era A."/>
            <person name="Ohbayashi R."/>
            <person name="Uzuka A."/>
            <person name="Nozaki H."/>
            <person name="Yoshikawa H."/>
            <person name="Miyagishima S.Y."/>
        </authorList>
    </citation>
    <scope>NUCLEOTIDE SEQUENCE [LARGE SCALE GENOMIC DNA]</scope>
    <source>
        <strain evidence="2 3">NIES-2499</strain>
    </source>
</reference>
<protein>
    <submittedName>
        <fullName evidence="2">Uncharacterized protein</fullName>
    </submittedName>
</protein>
<gene>
    <name evidence="2" type="ORF">CEUSTIGMA_g2238.t1</name>
</gene>
<accession>A0A250WVE5</accession>